<dbReference type="AlphaFoldDB" id="X1PIL3"/>
<dbReference type="EMBL" id="BARV01029205">
    <property type="protein sequence ID" value="GAI42351.1"/>
    <property type="molecule type" value="Genomic_DNA"/>
</dbReference>
<reference evidence="1" key="1">
    <citation type="journal article" date="2014" name="Front. Microbiol.">
        <title>High frequency of phylogenetically diverse reductive dehalogenase-homologous genes in deep subseafloor sedimentary metagenomes.</title>
        <authorList>
            <person name="Kawai M."/>
            <person name="Futagami T."/>
            <person name="Toyoda A."/>
            <person name="Takaki Y."/>
            <person name="Nishi S."/>
            <person name="Hori S."/>
            <person name="Arai W."/>
            <person name="Tsubouchi T."/>
            <person name="Morono Y."/>
            <person name="Uchiyama I."/>
            <person name="Ito T."/>
            <person name="Fujiyama A."/>
            <person name="Inagaki F."/>
            <person name="Takami H."/>
        </authorList>
    </citation>
    <scope>NUCLEOTIDE SEQUENCE</scope>
    <source>
        <strain evidence="1">Expedition CK06-06</strain>
    </source>
</reference>
<protein>
    <submittedName>
        <fullName evidence="1">Uncharacterized protein</fullName>
    </submittedName>
</protein>
<proteinExistence type="predicted"/>
<sequence length="49" mass="6066">IILQERYQSFVRLNKESAFYEMSYLEKKRKDKKFGKFVKSVMKNKKNKM</sequence>
<organism evidence="1">
    <name type="scientific">marine sediment metagenome</name>
    <dbReference type="NCBI Taxonomy" id="412755"/>
    <lineage>
        <taxon>unclassified sequences</taxon>
        <taxon>metagenomes</taxon>
        <taxon>ecological metagenomes</taxon>
    </lineage>
</organism>
<evidence type="ECO:0000313" key="1">
    <source>
        <dbReference type="EMBL" id="GAI42351.1"/>
    </source>
</evidence>
<name>X1PIL3_9ZZZZ</name>
<accession>X1PIL3</accession>
<comment type="caution">
    <text evidence="1">The sequence shown here is derived from an EMBL/GenBank/DDBJ whole genome shotgun (WGS) entry which is preliminary data.</text>
</comment>
<gene>
    <name evidence="1" type="ORF">S06H3_46620</name>
</gene>
<feature type="non-terminal residue" evidence="1">
    <location>
        <position position="1"/>
    </location>
</feature>